<name>A0AA94F2B8_9FLAO</name>
<reference evidence="1" key="1">
    <citation type="submission" date="2018-12" db="EMBL/GenBank/DDBJ databases">
        <title>Draft genome sequence of Flaovobacterium columnare BGFS27 isolated from channel catfish in Alabama.</title>
        <authorList>
            <person name="Cai W."/>
            <person name="Arias C."/>
        </authorList>
    </citation>
    <scope>NUCLEOTIDE SEQUENCE [LARGE SCALE GENOMIC DNA]</scope>
    <source>
        <strain evidence="1">BGFS27</strain>
    </source>
</reference>
<protein>
    <submittedName>
        <fullName evidence="1">Uncharacterized protein</fullName>
    </submittedName>
</protein>
<dbReference type="RefSeq" id="WP_127822436.1">
    <property type="nucleotide sequence ID" value="NZ_RWGX02000014.1"/>
</dbReference>
<accession>A0AA94F2B8</accession>
<organism evidence="1">
    <name type="scientific">Flavobacterium columnare</name>
    <dbReference type="NCBI Taxonomy" id="996"/>
    <lineage>
        <taxon>Bacteria</taxon>
        <taxon>Pseudomonadati</taxon>
        <taxon>Bacteroidota</taxon>
        <taxon>Flavobacteriia</taxon>
        <taxon>Flavobacteriales</taxon>
        <taxon>Flavobacteriaceae</taxon>
        <taxon>Flavobacterium</taxon>
    </lineage>
</organism>
<comment type="caution">
    <text evidence="1">The sequence shown here is derived from an EMBL/GenBank/DDBJ whole genome shotgun (WGS) entry which is preliminary data.</text>
</comment>
<proteinExistence type="predicted"/>
<sequence length="173" mass="19175">MKEIIQKLAKTADEIYAKIGEVVSVDKDNLTVDVQPLDGSALIDDAYLQADSDNGGMLQIPKVGSLVCVVFINKETAIIANTGEIDAFTIKIKNTSFEISPDKAVLKKDNTILEMDQDGFLFKKENETLKKLMADLIKACKQLKFTTNNGPTISLINIQDFIAVETRFNQFLK</sequence>
<dbReference type="AlphaFoldDB" id="A0AA94F2B8"/>
<evidence type="ECO:0000313" key="1">
    <source>
        <dbReference type="EMBL" id="RVU86722.1"/>
    </source>
</evidence>
<gene>
    <name evidence="1" type="ORF">EJB19_14235</name>
</gene>
<dbReference type="EMBL" id="RWGX01000006">
    <property type="protein sequence ID" value="RVU86722.1"/>
    <property type="molecule type" value="Genomic_DNA"/>
</dbReference>